<proteinExistence type="inferred from homology"/>
<evidence type="ECO:0000259" key="6">
    <source>
        <dbReference type="Pfam" id="PF08244"/>
    </source>
</evidence>
<protein>
    <submittedName>
        <fullName evidence="7">Levanase/fructan beta-fructosidase</fullName>
    </submittedName>
</protein>
<dbReference type="InterPro" id="IPR013189">
    <property type="entry name" value="Glyco_hydro_32_C"/>
</dbReference>
<comment type="caution">
    <text evidence="7">The sequence shown here is derived from an EMBL/GenBank/DDBJ whole genome shotgun (WGS) entry which is preliminary data.</text>
</comment>
<dbReference type="InterPro" id="IPR013320">
    <property type="entry name" value="ConA-like_dom_sf"/>
</dbReference>
<reference evidence="7 8" key="1">
    <citation type="submission" date="2018-03" db="EMBL/GenBank/DDBJ databases">
        <title>Genomic Encyclopedia of Archaeal and Bacterial Type Strains, Phase II (KMG-II): from individual species to whole genera.</title>
        <authorList>
            <person name="Goeker M."/>
        </authorList>
    </citation>
    <scope>NUCLEOTIDE SEQUENCE [LARGE SCALE GENOMIC DNA]</scope>
    <source>
        <strain evidence="7 8">DSM 27267</strain>
    </source>
</reference>
<dbReference type="InterPro" id="IPR001362">
    <property type="entry name" value="Glyco_hydro_32"/>
</dbReference>
<sequence>MYICLNRKFSGSVTTPNLIKMTKFLSMCALVIGILLLTSGRPVKTYDELYRPQFHFSPEKNWMNDPDGLVYYDGEYHLFYQYNPNGNEWGYMHWGHAVSTDLVHWKNLPIAIYPDNDSKDKVKCTAWSGSAIVDKNNVTGLQEGNYKTLLAFYTSRGCGQRLAYSNDKGRTWKKYADNPIIPEAPGEETRDPKVFWYEPGKTFVMVLYRMPGADKKKEGISIYNSTDLIHWTFESHVTGYYECPDLFALPLDGDSTKMKWALLGGDGSYMLGKFDGKHFTPESGKKVLDYGKNFYATQTWSNTPNGKRIQIAWMRESKYPGMPFTGQMSFPTVLSLKSTTEGPRIVRTPVKEISSLYGKKMDKTDKNIIPGLKNNNLLSGIRSESFRITGVFDVKTSNAFGITVRKSRKEPGTQIAYDVSNQVLTCLGSKMPLAPIDNKIKLDILVDRASIEIFANNGEKVITDNFTPAEKADDMELWTRGGEIMVDSLEVHEIKSIWKE</sequence>
<dbReference type="PANTHER" id="PTHR42800:SF1">
    <property type="entry name" value="EXOINULINASE INUD (AFU_ORTHOLOGUE AFUA_5G00480)"/>
    <property type="match status" value="1"/>
</dbReference>
<evidence type="ECO:0000256" key="4">
    <source>
        <dbReference type="RuleBase" id="RU362110"/>
    </source>
</evidence>
<gene>
    <name evidence="7" type="ORF">CLV93_101727</name>
</gene>
<evidence type="ECO:0000256" key="1">
    <source>
        <dbReference type="ARBA" id="ARBA00009902"/>
    </source>
</evidence>
<dbReference type="GO" id="GO:0004575">
    <property type="term" value="F:sucrose alpha-glucosidase activity"/>
    <property type="evidence" value="ECO:0007669"/>
    <property type="project" value="TreeGrafter"/>
</dbReference>
<keyword evidence="3 4" id="KW-0326">Glycosidase</keyword>
<dbReference type="SMART" id="SM00640">
    <property type="entry name" value="Glyco_32"/>
    <property type="match status" value="1"/>
</dbReference>
<dbReference type="AlphaFoldDB" id="A0A2P8CLA3"/>
<dbReference type="Pfam" id="PF00251">
    <property type="entry name" value="Glyco_hydro_32N"/>
    <property type="match status" value="1"/>
</dbReference>
<dbReference type="InterPro" id="IPR013148">
    <property type="entry name" value="Glyco_hydro_32_N"/>
</dbReference>
<dbReference type="Pfam" id="PF08244">
    <property type="entry name" value="Glyco_hydro_32C"/>
    <property type="match status" value="1"/>
</dbReference>
<dbReference type="Proteomes" id="UP000240621">
    <property type="component" value="Unassembled WGS sequence"/>
</dbReference>
<evidence type="ECO:0000259" key="5">
    <source>
        <dbReference type="Pfam" id="PF00251"/>
    </source>
</evidence>
<accession>A0A2P8CLA3</accession>
<dbReference type="GO" id="GO:0005737">
    <property type="term" value="C:cytoplasm"/>
    <property type="evidence" value="ECO:0007669"/>
    <property type="project" value="TreeGrafter"/>
</dbReference>
<dbReference type="EMBL" id="PYGC01000001">
    <property type="protein sequence ID" value="PSK85756.1"/>
    <property type="molecule type" value="Genomic_DNA"/>
</dbReference>
<dbReference type="PANTHER" id="PTHR42800">
    <property type="entry name" value="EXOINULINASE INUD (AFU_ORTHOLOGUE AFUA_5G00480)"/>
    <property type="match status" value="1"/>
</dbReference>
<organism evidence="7 8">
    <name type="scientific">Prolixibacter denitrificans</name>
    <dbReference type="NCBI Taxonomy" id="1541063"/>
    <lineage>
        <taxon>Bacteria</taxon>
        <taxon>Pseudomonadati</taxon>
        <taxon>Bacteroidota</taxon>
        <taxon>Bacteroidia</taxon>
        <taxon>Marinilabiliales</taxon>
        <taxon>Prolixibacteraceae</taxon>
        <taxon>Prolixibacter</taxon>
    </lineage>
</organism>
<evidence type="ECO:0000256" key="2">
    <source>
        <dbReference type="ARBA" id="ARBA00022801"/>
    </source>
</evidence>
<keyword evidence="2 4" id="KW-0378">Hydrolase</keyword>
<feature type="domain" description="Glycosyl hydrolase family 32 N-terminal" evidence="5">
    <location>
        <begin position="55"/>
        <end position="342"/>
    </location>
</feature>
<comment type="similarity">
    <text evidence="1 4">Belongs to the glycosyl hydrolase 32 family.</text>
</comment>
<feature type="domain" description="Glycosyl hydrolase family 32 C-terminal" evidence="6">
    <location>
        <begin position="352"/>
        <end position="493"/>
    </location>
</feature>
<dbReference type="Gene3D" id="2.115.10.20">
    <property type="entry name" value="Glycosyl hydrolase domain, family 43"/>
    <property type="match status" value="1"/>
</dbReference>
<dbReference type="SUPFAM" id="SSF75005">
    <property type="entry name" value="Arabinanase/levansucrase/invertase"/>
    <property type="match status" value="1"/>
</dbReference>
<dbReference type="InterPro" id="IPR023296">
    <property type="entry name" value="Glyco_hydro_beta-prop_sf"/>
</dbReference>
<evidence type="ECO:0000256" key="3">
    <source>
        <dbReference type="ARBA" id="ARBA00023295"/>
    </source>
</evidence>
<evidence type="ECO:0000313" key="8">
    <source>
        <dbReference type="Proteomes" id="UP000240621"/>
    </source>
</evidence>
<dbReference type="GO" id="GO:0005987">
    <property type="term" value="P:sucrose catabolic process"/>
    <property type="evidence" value="ECO:0007669"/>
    <property type="project" value="TreeGrafter"/>
</dbReference>
<dbReference type="Gene3D" id="2.60.120.560">
    <property type="entry name" value="Exo-inulinase, domain 1"/>
    <property type="match status" value="1"/>
</dbReference>
<name>A0A2P8CLA3_9BACT</name>
<evidence type="ECO:0000313" key="7">
    <source>
        <dbReference type="EMBL" id="PSK85756.1"/>
    </source>
</evidence>
<dbReference type="OrthoDB" id="9759709at2"/>
<dbReference type="CDD" id="cd18622">
    <property type="entry name" value="GH32_Inu-like"/>
    <property type="match status" value="1"/>
</dbReference>
<dbReference type="SUPFAM" id="SSF49899">
    <property type="entry name" value="Concanavalin A-like lectins/glucanases"/>
    <property type="match status" value="1"/>
</dbReference>